<sequence length="35" mass="3693">MLYPTDEEAGYPEPPVCPSATRGAIPSTAPMTVRS</sequence>
<feature type="compositionally biased region" description="Acidic residues" evidence="1">
    <location>
        <begin position="1"/>
        <end position="10"/>
    </location>
</feature>
<proteinExistence type="predicted"/>
<evidence type="ECO:0000313" key="2">
    <source>
        <dbReference type="EMBL" id="DAF47215.1"/>
    </source>
</evidence>
<evidence type="ECO:0000256" key="1">
    <source>
        <dbReference type="SAM" id="MobiDB-lite"/>
    </source>
</evidence>
<name>A0A8S5S959_9CAUD</name>
<dbReference type="EMBL" id="BK032551">
    <property type="protein sequence ID" value="DAF47215.1"/>
    <property type="molecule type" value="Genomic_DNA"/>
</dbReference>
<protein>
    <submittedName>
        <fullName evidence="2">Uncharacterized protein</fullName>
    </submittedName>
</protein>
<organism evidence="2">
    <name type="scientific">Caudovirales sp. ctTVN2</name>
    <dbReference type="NCBI Taxonomy" id="2827634"/>
    <lineage>
        <taxon>Viruses</taxon>
        <taxon>Duplodnaviria</taxon>
        <taxon>Heunggongvirae</taxon>
        <taxon>Uroviricota</taxon>
        <taxon>Caudoviricetes</taxon>
    </lineage>
</organism>
<accession>A0A8S5S959</accession>
<feature type="region of interest" description="Disordered" evidence="1">
    <location>
        <begin position="1"/>
        <end position="35"/>
    </location>
</feature>
<reference evidence="2" key="1">
    <citation type="journal article" date="2021" name="Proc. Natl. Acad. Sci. U.S.A.">
        <title>A Catalog of Tens of Thousands of Viruses from Human Metagenomes Reveals Hidden Associations with Chronic Diseases.</title>
        <authorList>
            <person name="Tisza M.J."/>
            <person name="Buck C.B."/>
        </authorList>
    </citation>
    <scope>NUCLEOTIDE SEQUENCE</scope>
    <source>
        <strain evidence="2">CtTVN2</strain>
    </source>
</reference>